<accession>Q11D33</accession>
<dbReference type="InterPro" id="IPR036388">
    <property type="entry name" value="WH-like_DNA-bd_sf"/>
</dbReference>
<dbReference type="Gene3D" id="1.20.120.530">
    <property type="entry name" value="GntR ligand-binding domain-like"/>
    <property type="match status" value="1"/>
</dbReference>
<dbReference type="InterPro" id="IPR000524">
    <property type="entry name" value="Tscrpt_reg_HTH_GntR"/>
</dbReference>
<dbReference type="PROSITE" id="PS50949">
    <property type="entry name" value="HTH_GNTR"/>
    <property type="match status" value="1"/>
</dbReference>
<dbReference type="SUPFAM" id="SSF48008">
    <property type="entry name" value="GntR ligand-binding domain-like"/>
    <property type="match status" value="1"/>
</dbReference>
<dbReference type="PANTHER" id="PTHR43537:SF45">
    <property type="entry name" value="GNTR FAMILY REGULATORY PROTEIN"/>
    <property type="match status" value="1"/>
</dbReference>
<dbReference type="Pfam" id="PF00392">
    <property type="entry name" value="GntR"/>
    <property type="match status" value="1"/>
</dbReference>
<dbReference type="CDD" id="cd07377">
    <property type="entry name" value="WHTH_GntR"/>
    <property type="match status" value="1"/>
</dbReference>
<dbReference type="InterPro" id="IPR036390">
    <property type="entry name" value="WH_DNA-bd_sf"/>
</dbReference>
<organism evidence="5">
    <name type="scientific">Chelativorans sp. (strain BNC1)</name>
    <dbReference type="NCBI Taxonomy" id="266779"/>
    <lineage>
        <taxon>Bacteria</taxon>
        <taxon>Pseudomonadati</taxon>
        <taxon>Pseudomonadota</taxon>
        <taxon>Alphaproteobacteria</taxon>
        <taxon>Hyphomicrobiales</taxon>
        <taxon>Phyllobacteriaceae</taxon>
        <taxon>Chelativorans</taxon>
    </lineage>
</organism>
<sequence>MIHHLGFSDLPMAVQLSRQSFGPVAAKAYAQLERMIITLELAPGTVTTEGALIENLGLGRTPVREAIQRLAWEGFVEVRPRAGVAIAPLNRPDWLKIIDARHSVEILLARSAARYATGPVVAQFHEAALRMERAVVSGDPVNFLEADKRVDEVLAETADNAYAAKVAGPLQTHCRRFWYRYQSGQDLALAAERHVRLIRAVIDRNEEDAGNEAEALMGLLRMHAESVARL</sequence>
<dbReference type="Pfam" id="PF07729">
    <property type="entry name" value="FCD"/>
    <property type="match status" value="1"/>
</dbReference>
<dbReference type="HOGENOM" id="CLU_017584_5_2_5"/>
<dbReference type="InterPro" id="IPR008920">
    <property type="entry name" value="TF_FadR/GntR_C"/>
</dbReference>
<proteinExistence type="predicted"/>
<dbReference type="Gene3D" id="1.10.10.10">
    <property type="entry name" value="Winged helix-like DNA-binding domain superfamily/Winged helix DNA-binding domain"/>
    <property type="match status" value="1"/>
</dbReference>
<dbReference type="SUPFAM" id="SSF46785">
    <property type="entry name" value="Winged helix' DNA-binding domain"/>
    <property type="match status" value="1"/>
</dbReference>
<evidence type="ECO:0000259" key="4">
    <source>
        <dbReference type="PROSITE" id="PS50949"/>
    </source>
</evidence>
<keyword evidence="2" id="KW-0238">DNA-binding</keyword>
<dbReference type="PANTHER" id="PTHR43537">
    <property type="entry name" value="TRANSCRIPTIONAL REGULATOR, GNTR FAMILY"/>
    <property type="match status" value="1"/>
</dbReference>
<gene>
    <name evidence="5" type="ordered locus">Meso_3321</name>
</gene>
<dbReference type="GO" id="GO:0003700">
    <property type="term" value="F:DNA-binding transcription factor activity"/>
    <property type="evidence" value="ECO:0007669"/>
    <property type="project" value="InterPro"/>
</dbReference>
<dbReference type="KEGG" id="mes:Meso_3321"/>
<keyword evidence="3" id="KW-0804">Transcription</keyword>
<dbReference type="SMART" id="SM00895">
    <property type="entry name" value="FCD"/>
    <property type="match status" value="1"/>
</dbReference>
<feature type="domain" description="HTH gntR-type" evidence="4">
    <location>
        <begin position="22"/>
        <end position="89"/>
    </location>
</feature>
<dbReference type="GO" id="GO:0003677">
    <property type="term" value="F:DNA binding"/>
    <property type="evidence" value="ECO:0007669"/>
    <property type="project" value="UniProtKB-KW"/>
</dbReference>
<evidence type="ECO:0000256" key="2">
    <source>
        <dbReference type="ARBA" id="ARBA00023125"/>
    </source>
</evidence>
<protein>
    <submittedName>
        <fullName evidence="5">Transcriptional regulator, GntR family</fullName>
    </submittedName>
</protein>
<reference evidence="5" key="1">
    <citation type="submission" date="2006-06" db="EMBL/GenBank/DDBJ databases">
        <title>Complete sequence of chromosome of Chelativorans sp. BNC1.</title>
        <authorList>
            <consortium name="US DOE Joint Genome Institute"/>
            <person name="Copeland A."/>
            <person name="Lucas S."/>
            <person name="Lapidus A."/>
            <person name="Barry K."/>
            <person name="Detter J.C."/>
            <person name="Glavina del Rio T."/>
            <person name="Hammon N."/>
            <person name="Israni S."/>
            <person name="Dalin E."/>
            <person name="Tice H."/>
            <person name="Pitluck S."/>
            <person name="Chertkov O."/>
            <person name="Brettin T."/>
            <person name="Bruce D."/>
            <person name="Han C."/>
            <person name="Tapia R."/>
            <person name="Gilna P."/>
            <person name="Schmutz J."/>
            <person name="Larimer F."/>
            <person name="Land M."/>
            <person name="Hauser L."/>
            <person name="Kyrpides N."/>
            <person name="Mikhailova N."/>
            <person name="Richardson P."/>
        </authorList>
    </citation>
    <scope>NUCLEOTIDE SEQUENCE</scope>
    <source>
        <strain evidence="5">BNC1</strain>
    </source>
</reference>
<evidence type="ECO:0000256" key="3">
    <source>
        <dbReference type="ARBA" id="ARBA00023163"/>
    </source>
</evidence>
<dbReference type="eggNOG" id="COG1802">
    <property type="taxonomic scope" value="Bacteria"/>
</dbReference>
<dbReference type="AlphaFoldDB" id="Q11D33"/>
<keyword evidence="1" id="KW-0805">Transcription regulation</keyword>
<evidence type="ECO:0000256" key="1">
    <source>
        <dbReference type="ARBA" id="ARBA00023015"/>
    </source>
</evidence>
<name>Q11D33_CHESB</name>
<evidence type="ECO:0000313" key="5">
    <source>
        <dbReference type="EMBL" id="ABG64692.1"/>
    </source>
</evidence>
<dbReference type="SMART" id="SM00345">
    <property type="entry name" value="HTH_GNTR"/>
    <property type="match status" value="1"/>
</dbReference>
<dbReference type="STRING" id="266779.Meso_3321"/>
<dbReference type="EMBL" id="CP000390">
    <property type="protein sequence ID" value="ABG64692.1"/>
    <property type="molecule type" value="Genomic_DNA"/>
</dbReference>
<dbReference type="InterPro" id="IPR011711">
    <property type="entry name" value="GntR_C"/>
</dbReference>